<keyword evidence="4 14" id="KW-0723">Serine/threonine-protein kinase</keyword>
<evidence type="ECO:0000256" key="9">
    <source>
        <dbReference type="ARBA" id="ARBA00022840"/>
    </source>
</evidence>
<dbReference type="PANTHER" id="PTHR30305">
    <property type="entry name" value="PROTEIN YJDM-RELATED"/>
    <property type="match status" value="1"/>
</dbReference>
<dbReference type="GO" id="GO:0005524">
    <property type="term" value="F:ATP binding"/>
    <property type="evidence" value="ECO:0007669"/>
    <property type="project" value="UniProtKB-UniRule"/>
</dbReference>
<feature type="active site" evidence="14">
    <location>
        <position position="165"/>
    </location>
</feature>
<feature type="active site" description="Proton acceptor; for phosphorylation activity. Proton donor; for dephosphorylation activity" evidence="14">
    <location>
        <position position="183"/>
    </location>
</feature>
<keyword evidence="11 14" id="KW-0511">Multifunctional enzyme</keyword>
<keyword evidence="18" id="KW-1185">Reference proteome</keyword>
<evidence type="ECO:0000256" key="14">
    <source>
        <dbReference type="HAMAP-Rule" id="MF_01249"/>
    </source>
</evidence>
<feature type="binding site" evidence="14">
    <location>
        <position position="166"/>
    </location>
    <ligand>
        <name>Mg(2+)</name>
        <dbReference type="ChEBI" id="CHEBI:18420"/>
    </ligand>
</feature>
<dbReference type="RefSeq" id="WP_021984207.1">
    <property type="nucleotide sequence ID" value="NZ_CP060632.1"/>
</dbReference>
<dbReference type="GO" id="GO:0000287">
    <property type="term" value="F:magnesium ion binding"/>
    <property type="evidence" value="ECO:0007669"/>
    <property type="project" value="UniProtKB-UniRule"/>
</dbReference>
<comment type="function">
    <text evidence="14">Catalyzes the ATP- as well as the pyrophosphate-dependent phosphorylation of a specific serine residue in HPr, a phosphocarrier protein of the phosphoenolpyruvate-dependent sugar phosphotransferase system (PTS). HprK/P also catalyzes the pyrophosphate-producing, inorganic phosphate-dependent dephosphorylation (phosphorolysis) of seryl-phosphorylated HPr (P-Ser-HPr). The two antagonistic activities of HprK/P are regulated by several intracellular metabolites, which change their concentration in response to the absence or presence of rapidly metabolisable carbon sources (glucose, fructose, etc.) in the growth medium. Therefore, by controlling the phosphorylation state of HPr, HPrK/P is a sensor enzyme that plays a major role in the regulation of carbon metabolism and sugar transport: it mediates carbon catabolite repression (CCR), and regulates PTS-catalyzed carbohydrate uptake and inducer exclusion.</text>
</comment>
<evidence type="ECO:0000256" key="4">
    <source>
        <dbReference type="ARBA" id="ARBA00022527"/>
    </source>
</evidence>
<dbReference type="InterPro" id="IPR011104">
    <property type="entry name" value="Hpr_kin/Pase_C"/>
</dbReference>
<dbReference type="SUPFAM" id="SSF75138">
    <property type="entry name" value="HprK N-terminal domain-like"/>
    <property type="match status" value="1"/>
</dbReference>
<keyword evidence="8 14" id="KW-0418">Kinase</keyword>
<feature type="binding site" evidence="14">
    <location>
        <begin position="159"/>
        <end position="166"/>
    </location>
    <ligand>
        <name>ATP</name>
        <dbReference type="ChEBI" id="CHEBI:30616"/>
    </ligand>
</feature>
<reference evidence="17 18" key="1">
    <citation type="submission" date="2020-08" db="EMBL/GenBank/DDBJ databases">
        <authorList>
            <person name="Liu C."/>
            <person name="Sun Q."/>
        </authorList>
    </citation>
    <scope>NUCLEOTIDE SEQUENCE [LARGE SCALE GENOMIC DNA]</scope>
    <source>
        <strain evidence="17 18">NSJ-4</strain>
    </source>
</reference>
<dbReference type="Pfam" id="PF07475">
    <property type="entry name" value="Hpr_kinase_C"/>
    <property type="match status" value="1"/>
</dbReference>
<comment type="catalytic activity">
    <reaction evidence="1 14">
        <text>[HPr protein]-L-serine + ATP = [HPr protein]-O-phospho-L-serine + ADP + H(+)</text>
        <dbReference type="Rhea" id="RHEA:46600"/>
        <dbReference type="Rhea" id="RHEA-COMP:11602"/>
        <dbReference type="Rhea" id="RHEA-COMP:11603"/>
        <dbReference type="ChEBI" id="CHEBI:15378"/>
        <dbReference type="ChEBI" id="CHEBI:29999"/>
        <dbReference type="ChEBI" id="CHEBI:30616"/>
        <dbReference type="ChEBI" id="CHEBI:83421"/>
        <dbReference type="ChEBI" id="CHEBI:456216"/>
    </reaction>
</comment>
<feature type="region of interest" description="Important for the catalytic mechanism of both phosphorylation and dephosphorylation" evidence="14">
    <location>
        <begin position="207"/>
        <end position="216"/>
    </location>
</feature>
<organism evidence="17 18">
    <name type="scientific">Wujia chipingensis</name>
    <dbReference type="NCBI Taxonomy" id="2763670"/>
    <lineage>
        <taxon>Bacteria</taxon>
        <taxon>Bacillati</taxon>
        <taxon>Bacillota</taxon>
        <taxon>Clostridia</taxon>
        <taxon>Lachnospirales</taxon>
        <taxon>Lachnospiraceae</taxon>
        <taxon>Wujia</taxon>
    </lineage>
</organism>
<dbReference type="GO" id="GO:0000155">
    <property type="term" value="F:phosphorelay sensor kinase activity"/>
    <property type="evidence" value="ECO:0007669"/>
    <property type="project" value="InterPro"/>
</dbReference>
<evidence type="ECO:0000259" key="16">
    <source>
        <dbReference type="Pfam" id="PF07475"/>
    </source>
</evidence>
<dbReference type="InterPro" id="IPR011126">
    <property type="entry name" value="Hpr_kin/Pase_Hpr_N"/>
</dbReference>
<dbReference type="GO" id="GO:0006109">
    <property type="term" value="P:regulation of carbohydrate metabolic process"/>
    <property type="evidence" value="ECO:0007669"/>
    <property type="project" value="UniProtKB-UniRule"/>
</dbReference>
<dbReference type="HAMAP" id="MF_01249">
    <property type="entry name" value="HPr_kinase"/>
    <property type="match status" value="1"/>
</dbReference>
<evidence type="ECO:0000256" key="7">
    <source>
        <dbReference type="ARBA" id="ARBA00022741"/>
    </source>
</evidence>
<comment type="catalytic activity">
    <reaction evidence="13 14">
        <text>[HPr protein]-O-phospho-L-serine + phosphate + H(+) = [HPr protein]-L-serine + diphosphate</text>
        <dbReference type="Rhea" id="RHEA:46604"/>
        <dbReference type="Rhea" id="RHEA-COMP:11602"/>
        <dbReference type="Rhea" id="RHEA-COMP:11603"/>
        <dbReference type="ChEBI" id="CHEBI:15378"/>
        <dbReference type="ChEBI" id="CHEBI:29999"/>
        <dbReference type="ChEBI" id="CHEBI:33019"/>
        <dbReference type="ChEBI" id="CHEBI:43474"/>
        <dbReference type="ChEBI" id="CHEBI:83421"/>
    </reaction>
</comment>
<feature type="binding site" evidence="14">
    <location>
        <position position="208"/>
    </location>
    <ligand>
        <name>Mg(2+)</name>
        <dbReference type="ChEBI" id="CHEBI:18420"/>
    </ligand>
</feature>
<dbReference type="FunFam" id="3.40.50.300:FF:000174">
    <property type="entry name" value="HPr kinase/phosphorylase"/>
    <property type="match status" value="1"/>
</dbReference>
<dbReference type="GO" id="GO:0004674">
    <property type="term" value="F:protein serine/threonine kinase activity"/>
    <property type="evidence" value="ECO:0007669"/>
    <property type="project" value="UniProtKB-KW"/>
</dbReference>
<dbReference type="NCBIfam" id="TIGR00679">
    <property type="entry name" value="hpr-ser"/>
    <property type="match status" value="1"/>
</dbReference>
<evidence type="ECO:0000256" key="1">
    <source>
        <dbReference type="ARBA" id="ARBA00001120"/>
    </source>
</evidence>
<name>A0A7G9FPQ0_9FIRM</name>
<evidence type="ECO:0000256" key="5">
    <source>
        <dbReference type="ARBA" id="ARBA00022679"/>
    </source>
</evidence>
<dbReference type="EC" id="2.7.11.-" evidence="14"/>
<dbReference type="GO" id="GO:0004712">
    <property type="term" value="F:protein serine/threonine/tyrosine kinase activity"/>
    <property type="evidence" value="ECO:0007669"/>
    <property type="project" value="UniProtKB-UniRule"/>
</dbReference>
<evidence type="ECO:0000313" key="17">
    <source>
        <dbReference type="EMBL" id="QNM00532.1"/>
    </source>
</evidence>
<dbReference type="EC" id="2.7.4.-" evidence="14"/>
<comment type="similarity">
    <text evidence="3 14">Belongs to the HPrK/P family.</text>
</comment>
<gene>
    <name evidence="14 17" type="primary">hprK</name>
    <name evidence="17" type="ORF">H9Q76_04410</name>
</gene>
<keyword evidence="5 14" id="KW-0808">Transferase</keyword>
<protein>
    <recommendedName>
        <fullName evidence="14">HPr kinase/phosphorylase</fullName>
        <shortName evidence="14">HPrK/P</shortName>
        <ecNumber evidence="14">2.7.11.-</ecNumber>
        <ecNumber evidence="14">2.7.4.-</ecNumber>
    </recommendedName>
    <alternativeName>
        <fullName evidence="14">HPr(Ser) kinase/phosphorylase</fullName>
    </alternativeName>
</protein>
<dbReference type="SUPFAM" id="SSF53795">
    <property type="entry name" value="PEP carboxykinase-like"/>
    <property type="match status" value="1"/>
</dbReference>
<feature type="region of interest" description="Important for the catalytic mechanism of dephosphorylation" evidence="14">
    <location>
        <begin position="270"/>
        <end position="275"/>
    </location>
</feature>
<evidence type="ECO:0000256" key="6">
    <source>
        <dbReference type="ARBA" id="ARBA00022723"/>
    </source>
</evidence>
<evidence type="ECO:0000256" key="3">
    <source>
        <dbReference type="ARBA" id="ARBA00006883"/>
    </source>
</evidence>
<evidence type="ECO:0000259" key="15">
    <source>
        <dbReference type="Pfam" id="PF02603"/>
    </source>
</evidence>
<dbReference type="Pfam" id="PF02603">
    <property type="entry name" value="Hpr_kinase_N"/>
    <property type="match status" value="1"/>
</dbReference>
<comment type="subunit">
    <text evidence="14">Homohexamer.</text>
</comment>
<dbReference type="InterPro" id="IPR027417">
    <property type="entry name" value="P-loop_NTPase"/>
</dbReference>
<comment type="cofactor">
    <cofactor evidence="2 14">
        <name>Mg(2+)</name>
        <dbReference type="ChEBI" id="CHEBI:18420"/>
    </cofactor>
</comment>
<keyword evidence="9 14" id="KW-0067">ATP-binding</keyword>
<dbReference type="Gene3D" id="3.40.1390.20">
    <property type="entry name" value="HprK N-terminal domain-like"/>
    <property type="match status" value="1"/>
</dbReference>
<dbReference type="EMBL" id="CP060632">
    <property type="protein sequence ID" value="QNM00532.1"/>
    <property type="molecule type" value="Genomic_DNA"/>
</dbReference>
<keyword evidence="7 14" id="KW-0547">Nucleotide-binding</keyword>
<dbReference type="InterPro" id="IPR003755">
    <property type="entry name" value="HPr(Ser)_kin/Pase"/>
</dbReference>
<evidence type="ECO:0000256" key="13">
    <source>
        <dbReference type="ARBA" id="ARBA00047657"/>
    </source>
</evidence>
<evidence type="ECO:0000256" key="8">
    <source>
        <dbReference type="ARBA" id="ARBA00022777"/>
    </source>
</evidence>
<dbReference type="Gene3D" id="3.40.50.300">
    <property type="entry name" value="P-loop containing nucleotide triphosphate hydrolases"/>
    <property type="match status" value="1"/>
</dbReference>
<sequence length="316" mass="35799">MEEEYSVSVTQLIQKMNLINHTPEIDTDHILIKDPNMNRPAVQLAGFFEHFDSARIQICGNVEFAYISNMHTEEENIQIFEKLFAFKIPCLIFCRNIKPYDYIIETGKRCGIPILTDTSETTSDFVHEVVKWLHVELAPRISIHAVLLDVYGEGVMITGDSGLGKSEAALEMIRRGHRLVSDDVVEIKKVSDETLIGTAPDITRHFIELRGIGIIDVKSMFGVECVKHTQSIDLIVNLEEWDKDANYDRLGLEDQYTEILGNKIVSHSIPIRPGRNIAVIVEAAAVNHRQKKMGYNAAQELYNRVTQNIAKNSHNV</sequence>
<proteinExistence type="inferred from homology"/>
<evidence type="ECO:0000313" key="18">
    <source>
        <dbReference type="Proteomes" id="UP000515819"/>
    </source>
</evidence>
<dbReference type="AlphaFoldDB" id="A0A7G9FPQ0"/>
<evidence type="ECO:0000256" key="10">
    <source>
        <dbReference type="ARBA" id="ARBA00022842"/>
    </source>
</evidence>
<feature type="active site" evidence="14">
    <location>
        <position position="144"/>
    </location>
</feature>
<comment type="miscellaneous">
    <text evidence="14">Both phosphorylation and phosphorolysis are carried out by the same active site and suggest a common mechanism for both reactions.</text>
</comment>
<dbReference type="PANTHER" id="PTHR30305:SF1">
    <property type="entry name" value="HPR KINASE_PHOSPHORYLASE"/>
    <property type="match status" value="1"/>
</dbReference>
<feature type="domain" description="HPr kinase/phosphorylase C-terminal" evidence="16">
    <location>
        <begin position="136"/>
        <end position="304"/>
    </location>
</feature>
<evidence type="ECO:0000256" key="11">
    <source>
        <dbReference type="ARBA" id="ARBA00023268"/>
    </source>
</evidence>
<feature type="active site" evidence="14">
    <location>
        <position position="249"/>
    </location>
</feature>
<accession>A0A7G9FPQ0</accession>
<evidence type="ECO:0000256" key="2">
    <source>
        <dbReference type="ARBA" id="ARBA00001946"/>
    </source>
</evidence>
<keyword evidence="10 14" id="KW-0460">Magnesium</keyword>
<dbReference type="KEGG" id="wcp:H9Q76_04410"/>
<dbReference type="CDD" id="cd01918">
    <property type="entry name" value="HprK_C"/>
    <property type="match status" value="1"/>
</dbReference>
<keyword evidence="6 14" id="KW-0479">Metal-binding</keyword>
<dbReference type="Proteomes" id="UP000515819">
    <property type="component" value="Chromosome"/>
</dbReference>
<feature type="domain" description="HPr(Ser) kinase/phosphorylase N-terminal" evidence="15">
    <location>
        <begin position="7"/>
        <end position="133"/>
    </location>
</feature>
<evidence type="ECO:0000256" key="12">
    <source>
        <dbReference type="ARBA" id="ARBA00023277"/>
    </source>
</evidence>
<dbReference type="InterPro" id="IPR028979">
    <property type="entry name" value="Ser_kin/Pase_Hpr-like_N_sf"/>
</dbReference>
<keyword evidence="12 14" id="KW-0119">Carbohydrate metabolism</keyword>
<comment type="domain">
    <text evidence="14">The Walker A ATP-binding motif also binds Pi and PPi.</text>
</comment>